<reference evidence="1 2" key="1">
    <citation type="journal article" date="2004" name="Nucleic Acids Res.">
        <title>Unique features revealed by the genome sequence of Acinetobacter sp. ADP1, a versatile and naturally transformation competent bacterium.</title>
        <authorList>
            <person name="Barbe V."/>
            <person name="Vallenet D."/>
            <person name="Fonknechten N."/>
            <person name="Kreimeyer A."/>
            <person name="Oztas S."/>
            <person name="Labarre L."/>
            <person name="Cruveiller S."/>
            <person name="Robert C."/>
            <person name="Duprat S."/>
            <person name="Wincker P."/>
            <person name="Ornston L.N."/>
            <person name="Weissenbach J."/>
            <person name="Marliere P."/>
            <person name="Cohen G.N."/>
            <person name="Medigue C."/>
        </authorList>
    </citation>
    <scope>NUCLEOTIDE SEQUENCE [LARGE SCALE GENOMIC DNA]</scope>
    <source>
        <strain evidence="2">ATCC 33305 / BD413 / ADP1</strain>
    </source>
</reference>
<dbReference type="STRING" id="202950.GCA_001485005_03347"/>
<dbReference type="Proteomes" id="UP000000430">
    <property type="component" value="Chromosome"/>
</dbReference>
<dbReference type="GeneID" id="45235047"/>
<dbReference type="HOGENOM" id="CLU_2299600_0_0_6"/>
<protein>
    <submittedName>
        <fullName evidence="1">Uncharacterized protein</fullName>
    </submittedName>
</protein>
<gene>
    <name evidence="1" type="ordered locus">ACIAD2804</name>
</gene>
<evidence type="ECO:0000313" key="2">
    <source>
        <dbReference type="Proteomes" id="UP000000430"/>
    </source>
</evidence>
<proteinExistence type="predicted"/>
<sequence length="99" mass="11558">MEILDQFNLWVRNISCIATKYGFFVEVEIQESYFTKIILDSDLCISEITLWGNNNLFVAEILDMRSSTTIYIDSGKYDSSINFSTFFNKFLQILELDVD</sequence>
<dbReference type="RefSeq" id="WP_004929240.1">
    <property type="nucleotide sequence ID" value="NC_005966.1"/>
</dbReference>
<dbReference type="EMBL" id="CR543861">
    <property type="protein sequence ID" value="CAG69542.1"/>
    <property type="molecule type" value="Genomic_DNA"/>
</dbReference>
<dbReference type="AlphaFoldDB" id="Q6F8S3"/>
<evidence type="ECO:0000313" key="1">
    <source>
        <dbReference type="EMBL" id="CAG69542.1"/>
    </source>
</evidence>
<name>Q6F8S3_ACIAD</name>
<dbReference type="KEGG" id="aci:ACIAD2804"/>
<accession>Q6F8S3</accession>
<dbReference type="InterPro" id="IPR057062">
    <property type="entry name" value="TriTu"/>
</dbReference>
<organism evidence="1 2">
    <name type="scientific">Acinetobacter baylyi (strain ATCC 33305 / BD413 / ADP1)</name>
    <dbReference type="NCBI Taxonomy" id="62977"/>
    <lineage>
        <taxon>Bacteria</taxon>
        <taxon>Pseudomonadati</taxon>
        <taxon>Pseudomonadota</taxon>
        <taxon>Gammaproteobacteria</taxon>
        <taxon>Moraxellales</taxon>
        <taxon>Moraxellaceae</taxon>
        <taxon>Acinetobacter</taxon>
    </lineage>
</organism>
<dbReference type="Pfam" id="PF24689">
    <property type="entry name" value="TriTu"/>
    <property type="match status" value="1"/>
</dbReference>
<dbReference type="BioCyc" id="ASP62977:ACIAD_RS12655-MONOMER"/>